<dbReference type="STRING" id="1679444.PYTT_1777"/>
<dbReference type="PANTHER" id="PTHR32432:SF3">
    <property type="entry name" value="ETHANOLAMINE UTILIZATION PROTEIN EUTJ"/>
    <property type="match status" value="1"/>
</dbReference>
<dbReference type="NCBIfam" id="NF045709">
    <property type="entry name" value="Amuc_1101_fam"/>
    <property type="match status" value="1"/>
</dbReference>
<dbReference type="Proteomes" id="UP000176204">
    <property type="component" value="Chromosome I"/>
</dbReference>
<dbReference type="InterPro" id="IPR054809">
    <property type="entry name" value="Amuc_1101-like"/>
</dbReference>
<dbReference type="InterPro" id="IPR005883">
    <property type="entry name" value="PilM"/>
</dbReference>
<dbReference type="SUPFAM" id="SSF53067">
    <property type="entry name" value="Actin-like ATPase domain"/>
    <property type="match status" value="2"/>
</dbReference>
<protein>
    <submittedName>
        <fullName evidence="2">Pilm: type iv pilus assembly protein pilm</fullName>
    </submittedName>
</protein>
<proteinExistence type="predicted"/>
<dbReference type="Pfam" id="PF11104">
    <property type="entry name" value="PilM_2"/>
    <property type="match status" value="1"/>
</dbReference>
<evidence type="ECO:0000313" key="2">
    <source>
        <dbReference type="EMBL" id="SEH92638.1"/>
    </source>
</evidence>
<organism evidence="2 3">
    <name type="scientific">Akkermansia glycaniphila</name>
    <dbReference type="NCBI Taxonomy" id="1679444"/>
    <lineage>
        <taxon>Bacteria</taxon>
        <taxon>Pseudomonadati</taxon>
        <taxon>Verrucomicrobiota</taxon>
        <taxon>Verrucomicrobiia</taxon>
        <taxon>Verrucomicrobiales</taxon>
        <taxon>Akkermansiaceae</taxon>
        <taxon>Akkermansia</taxon>
    </lineage>
</organism>
<dbReference type="RefSeq" id="WP_067777750.1">
    <property type="nucleotide sequence ID" value="NZ_LIGX01000041.1"/>
</dbReference>
<dbReference type="NCBIfam" id="TIGR01175">
    <property type="entry name" value="pilM"/>
    <property type="match status" value="1"/>
</dbReference>
<keyword evidence="1" id="KW-1133">Transmembrane helix</keyword>
<dbReference type="Gene3D" id="3.30.420.40">
    <property type="match status" value="2"/>
</dbReference>
<dbReference type="OrthoDB" id="9783426at2"/>
<dbReference type="CDD" id="cd24049">
    <property type="entry name" value="ASKHA_NBD_PilM"/>
    <property type="match status" value="1"/>
</dbReference>
<reference evidence="3" key="1">
    <citation type="submission" date="2016-09" db="EMBL/GenBank/DDBJ databases">
        <authorList>
            <person name="Koehorst J."/>
        </authorList>
    </citation>
    <scope>NUCLEOTIDE SEQUENCE [LARGE SCALE GENOMIC DNA]</scope>
</reference>
<dbReference type="KEGG" id="agl:PYTT_1777"/>
<sequence length="621" mass="67991">MAEQKQVVALEIGAQGVVMGVFVSTGKQGMALSRYARKDIVLDPVEEGLRIEYVSAAIGELVGELKLKNNSVRSVVSGQQVFIRFIKLPPIESDDLRRLVGFEAQQHIPFPMEEIVWDFQLLPDRGEAEREAILVAIKTETLDALNDQITAHGIHNTGVGCSITSLYNAFRYNYPDETAPVMILDIGAKTTDIIYTEPERFYTRSVTVGGAFITNAIARDLHCSFKDAEEIKVQQGMVSMANGHTEGMSPVEAQVSTTVRNAMTRLASEIQRTTNHYRAQFKGNAPTKAYICGGGALLRYTREFLEETIGIPVEHMNPLANVPVSKHVDQNNLATDSVILGGIVGAAVEACSDAEISIDLVPTSVGKDRAEKQLLPKIAIAGSIAVLGAAIFAGAAYMKKTETAATRIKVAAAVKKAERIGSEISAAENKITDCERTIQKYTNLYNMRFAYMDILQDMTQNTASPNFWISSFVPLVNFNPLDTDLASKNGIKEAALVRDRFDSGNDTALQTVKQDKNNKNSKIAQNVTAICIEGYVLDKSITGSTTGDTVRDNIRQTLGSQSPESPFTFVVKKNTNDKKGVMLEDRMYLSIEDSTQAKLPPYVEKFTMIIPLKHPIPVPAK</sequence>
<dbReference type="Gene3D" id="3.30.1490.300">
    <property type="match status" value="1"/>
</dbReference>
<dbReference type="InterPro" id="IPR050696">
    <property type="entry name" value="FtsA/MreB"/>
</dbReference>
<evidence type="ECO:0000313" key="3">
    <source>
        <dbReference type="Proteomes" id="UP000176204"/>
    </source>
</evidence>
<dbReference type="PANTHER" id="PTHR32432">
    <property type="entry name" value="CELL DIVISION PROTEIN FTSA-RELATED"/>
    <property type="match status" value="1"/>
</dbReference>
<gene>
    <name evidence="2" type="ORF">PYTT_1777</name>
</gene>
<dbReference type="EMBL" id="LT629973">
    <property type="protein sequence ID" value="SEH92638.1"/>
    <property type="molecule type" value="Genomic_DNA"/>
</dbReference>
<keyword evidence="1" id="KW-0472">Membrane</keyword>
<dbReference type="AlphaFoldDB" id="A0A1C7P8U3"/>
<name>A0A1C7P8U3_9BACT</name>
<dbReference type="InterPro" id="IPR043129">
    <property type="entry name" value="ATPase_NBD"/>
</dbReference>
<evidence type="ECO:0000256" key="1">
    <source>
        <dbReference type="SAM" id="Phobius"/>
    </source>
</evidence>
<feature type="transmembrane region" description="Helical" evidence="1">
    <location>
        <begin position="378"/>
        <end position="398"/>
    </location>
</feature>
<accession>A0A1C7P8U3</accession>
<keyword evidence="1" id="KW-0812">Transmembrane</keyword>
<keyword evidence="3" id="KW-1185">Reference proteome</keyword>